<dbReference type="Proteomes" id="UP000265800">
    <property type="component" value="Unassembled WGS sequence"/>
</dbReference>
<dbReference type="Pfam" id="PF09700">
    <property type="entry name" value="Cas_Cmr3"/>
    <property type="match status" value="1"/>
</dbReference>
<name>A0A399F3A4_9DEIN</name>
<dbReference type="OrthoDB" id="6162707at2"/>
<evidence type="ECO:0000313" key="1">
    <source>
        <dbReference type="EMBL" id="RIH89342.1"/>
    </source>
</evidence>
<dbReference type="AlphaFoldDB" id="A0A399F3A4"/>
<evidence type="ECO:0000313" key="2">
    <source>
        <dbReference type="Proteomes" id="UP000265800"/>
    </source>
</evidence>
<dbReference type="EMBL" id="QWKZ01000006">
    <property type="protein sequence ID" value="RIH89342.1"/>
    <property type="molecule type" value="Genomic_DNA"/>
</dbReference>
<gene>
    <name evidence="1" type="ORF">Mlute_00337</name>
</gene>
<proteinExistence type="predicted"/>
<comment type="caution">
    <text evidence="1">The sequence shown here is derived from an EMBL/GenBank/DDBJ whole genome shotgun (WGS) entry which is preliminary data.</text>
</comment>
<dbReference type="InterPro" id="IPR010165">
    <property type="entry name" value="CRISPR-Cmr3_IIIB"/>
</dbReference>
<dbReference type="RefSeq" id="WP_119359040.1">
    <property type="nucleotide sequence ID" value="NZ_QWKZ01000006.1"/>
</dbReference>
<sequence length="382" mass="42197">MPERVLEIHALSPLLFRDGRPFSAADGSETAARSLPLPLPSTLAGFVRTQIGLATGKGFGHEQLKNLHGLQICGPLLARGNEVLLPAPRDAVIYKDGDKLRVMKLQPCTPPEGAGCDLPEGILPLEVTQDIKPESGYNFWTTRDMERWLLGETLEPEKIQGLPTETRVHVAMDPQKGKAREGQLFSVAYRPLEMGKSPEDYRPASLRVRLSLPNGETPAPIGHLGGERRPVAVEVKESLSDYWFDCPESIKKRFASLGKGARVRLVLATPALFEGGWKPGWIEKSGSGELHLPRGLSKVKLKLVSAAVGRREPVSGWNLRENRPKAVRWMVPAGSVYFFEVEDGNPADLLKSWLRPVSDNEQDRKDGFGLALWGVWQPCKQN</sequence>
<keyword evidence="2" id="KW-1185">Reference proteome</keyword>
<dbReference type="CDD" id="cd09748">
    <property type="entry name" value="Cmr3_III-B"/>
    <property type="match status" value="1"/>
</dbReference>
<reference evidence="1 2" key="1">
    <citation type="submission" date="2018-08" db="EMBL/GenBank/DDBJ databases">
        <title>Meiothermus luteus KCTC 52599 genome sequencing project.</title>
        <authorList>
            <person name="Da Costa M.S."/>
            <person name="Albuquerque L."/>
            <person name="Raposo P."/>
            <person name="Froufe H.J.C."/>
            <person name="Barroso C.S."/>
            <person name="Egas C."/>
        </authorList>
    </citation>
    <scope>NUCLEOTIDE SEQUENCE [LARGE SCALE GENOMIC DNA]</scope>
    <source>
        <strain evidence="1 2">KCTC 52599</strain>
    </source>
</reference>
<dbReference type="NCBIfam" id="TIGR01888">
    <property type="entry name" value="cas_cmr3"/>
    <property type="match status" value="1"/>
</dbReference>
<organism evidence="1 2">
    <name type="scientific">Meiothermus luteus</name>
    <dbReference type="NCBI Taxonomy" id="2026184"/>
    <lineage>
        <taxon>Bacteria</taxon>
        <taxon>Thermotogati</taxon>
        <taxon>Deinococcota</taxon>
        <taxon>Deinococci</taxon>
        <taxon>Thermales</taxon>
        <taxon>Thermaceae</taxon>
        <taxon>Meiothermus</taxon>
    </lineage>
</organism>
<protein>
    <submittedName>
        <fullName evidence="1">CRISPR type III-B/RAMP module-associated protein Cmr3</fullName>
    </submittedName>
</protein>
<dbReference type="Gene3D" id="2.60.40.4350">
    <property type="match status" value="1"/>
</dbReference>
<dbReference type="Gene3D" id="3.30.70.2940">
    <property type="match status" value="1"/>
</dbReference>
<accession>A0A399F3A4</accession>
<dbReference type="InterPro" id="IPR019117">
    <property type="entry name" value="CRISPR-assoc_protein_Cmr3"/>
</dbReference>